<dbReference type="RefSeq" id="WP_003107330.1">
    <property type="nucleotide sequence ID" value="NZ_BAWT01000006.1"/>
</dbReference>
<comment type="function">
    <text evidence="12">Catalyzes the phosphorylation of ribose at O-5 in a reaction requiring ATP and magnesium. The resulting D-ribose-5-phosphate can then be used either for sythesis of nucleotides, histidine, and tryptophan, or as a component of the pentose phosphate pathway.</text>
</comment>
<dbReference type="PRINTS" id="PR00990">
    <property type="entry name" value="RIBOKINASE"/>
</dbReference>
<name>A0A0E2URE9_9STRE</name>
<evidence type="ECO:0000256" key="3">
    <source>
        <dbReference type="ARBA" id="ARBA00016943"/>
    </source>
</evidence>
<evidence type="ECO:0000256" key="4">
    <source>
        <dbReference type="ARBA" id="ARBA00022679"/>
    </source>
</evidence>
<keyword evidence="10 12" id="KW-0630">Potassium</keyword>
<dbReference type="GO" id="GO:0005524">
    <property type="term" value="F:ATP binding"/>
    <property type="evidence" value="ECO:0007669"/>
    <property type="project" value="UniProtKB-UniRule"/>
</dbReference>
<keyword evidence="6 12" id="KW-0547">Nucleotide-binding</keyword>
<feature type="binding site" evidence="12">
    <location>
        <position position="279"/>
    </location>
    <ligand>
        <name>K(+)</name>
        <dbReference type="ChEBI" id="CHEBI:29103"/>
    </ligand>
</feature>
<keyword evidence="8 12" id="KW-0067">ATP-binding</keyword>
<dbReference type="GO" id="GO:0046872">
    <property type="term" value="F:metal ion binding"/>
    <property type="evidence" value="ECO:0007669"/>
    <property type="project" value="UniProtKB-KW"/>
</dbReference>
<dbReference type="InterPro" id="IPR011611">
    <property type="entry name" value="PfkB_dom"/>
</dbReference>
<feature type="binding site" evidence="12">
    <location>
        <position position="277"/>
    </location>
    <ligand>
        <name>K(+)</name>
        <dbReference type="ChEBI" id="CHEBI:29103"/>
    </ligand>
</feature>
<reference evidence="13 14" key="1">
    <citation type="submission" date="2016-06" db="EMBL/GenBank/DDBJ databases">
        <authorList>
            <person name="Haines A.N."/>
            <person name="Council K.R."/>
        </authorList>
    </citation>
    <scope>NUCLEOTIDE SEQUENCE [LARGE SCALE GENOMIC DNA]</scope>
    <source>
        <strain evidence="13 14">SP158-29</strain>
    </source>
</reference>
<dbReference type="GO" id="GO:0019303">
    <property type="term" value="P:D-ribose catabolic process"/>
    <property type="evidence" value="ECO:0007669"/>
    <property type="project" value="UniProtKB-UniRule"/>
</dbReference>
<evidence type="ECO:0000256" key="10">
    <source>
        <dbReference type="ARBA" id="ARBA00022958"/>
    </source>
</evidence>
<evidence type="ECO:0000256" key="1">
    <source>
        <dbReference type="ARBA" id="ARBA00005380"/>
    </source>
</evidence>
<evidence type="ECO:0000256" key="7">
    <source>
        <dbReference type="ARBA" id="ARBA00022777"/>
    </source>
</evidence>
<dbReference type="InterPro" id="IPR002173">
    <property type="entry name" value="Carboh/pur_kinase_PfkB_CS"/>
</dbReference>
<evidence type="ECO:0000256" key="9">
    <source>
        <dbReference type="ARBA" id="ARBA00022842"/>
    </source>
</evidence>
<comment type="cofactor">
    <cofactor evidence="12">
        <name>Mg(2+)</name>
        <dbReference type="ChEBI" id="CHEBI:18420"/>
    </cofactor>
    <text evidence="12">Requires a divalent cation, most likely magnesium in vivo, as an electrophilic catalyst to aid phosphoryl group transfer. It is the chelate of the metal and the nucleotide that is the actual substrate.</text>
</comment>
<evidence type="ECO:0000256" key="5">
    <source>
        <dbReference type="ARBA" id="ARBA00022723"/>
    </source>
</evidence>
<proteinExistence type="inferred from homology"/>
<dbReference type="eggNOG" id="COG0524">
    <property type="taxonomic scope" value="Bacteria"/>
</dbReference>
<dbReference type="SUPFAM" id="SSF53613">
    <property type="entry name" value="Ribokinase-like"/>
    <property type="match status" value="1"/>
</dbReference>
<dbReference type="Gene3D" id="3.40.1190.20">
    <property type="match status" value="1"/>
</dbReference>
<evidence type="ECO:0000256" key="6">
    <source>
        <dbReference type="ARBA" id="ARBA00022741"/>
    </source>
</evidence>
<dbReference type="GO" id="GO:0005829">
    <property type="term" value="C:cytosol"/>
    <property type="evidence" value="ECO:0007669"/>
    <property type="project" value="TreeGrafter"/>
</dbReference>
<feature type="binding site" evidence="12">
    <location>
        <begin position="243"/>
        <end position="244"/>
    </location>
    <ligand>
        <name>ATP</name>
        <dbReference type="ChEBI" id="CHEBI:30616"/>
    </ligand>
</feature>
<dbReference type="InterPro" id="IPR002139">
    <property type="entry name" value="Ribo/fructo_kinase"/>
</dbReference>
<dbReference type="CDD" id="cd01174">
    <property type="entry name" value="ribokinase"/>
    <property type="match status" value="1"/>
</dbReference>
<dbReference type="PANTHER" id="PTHR10584:SF166">
    <property type="entry name" value="RIBOKINASE"/>
    <property type="match status" value="1"/>
</dbReference>
<feature type="binding site" evidence="12">
    <location>
        <position position="185"/>
    </location>
    <ligand>
        <name>ATP</name>
        <dbReference type="ChEBI" id="CHEBI:30616"/>
    </ligand>
</feature>
<dbReference type="AlphaFoldDB" id="A0A0E2URE9"/>
<dbReference type="PANTHER" id="PTHR10584">
    <property type="entry name" value="SUGAR KINASE"/>
    <property type="match status" value="1"/>
</dbReference>
<comment type="activity regulation">
    <text evidence="12">Activated by a monovalent cation that binds near, but not in, the active site. The most likely occupant of the site in vivo is potassium. Ion binding induces a conformational change that may alter substrate affinity.</text>
</comment>
<keyword evidence="5 12" id="KW-0479">Metal-binding</keyword>
<dbReference type="OMA" id="DIVLIQQ"/>
<feature type="binding site" evidence="12">
    <location>
        <begin position="39"/>
        <end position="43"/>
    </location>
    <ligand>
        <name>substrate</name>
    </ligand>
</feature>
<dbReference type="UniPathway" id="UPA00916">
    <property type="reaction ID" value="UER00889"/>
</dbReference>
<evidence type="ECO:0000256" key="2">
    <source>
        <dbReference type="ARBA" id="ARBA00012035"/>
    </source>
</evidence>
<comment type="subcellular location">
    <subcellularLocation>
        <location evidence="12">Cytoplasm</location>
    </subcellularLocation>
</comment>
<feature type="binding site" evidence="12">
    <location>
        <position position="238"/>
    </location>
    <ligand>
        <name>K(+)</name>
        <dbReference type="ChEBI" id="CHEBI:29103"/>
    </ligand>
</feature>
<organism evidence="13 14">
    <name type="scientific">Streptococcus parauberis</name>
    <dbReference type="NCBI Taxonomy" id="1348"/>
    <lineage>
        <taxon>Bacteria</taxon>
        <taxon>Bacillati</taxon>
        <taxon>Bacillota</taxon>
        <taxon>Bacilli</taxon>
        <taxon>Lactobacillales</taxon>
        <taxon>Streptococcaceae</taxon>
        <taxon>Streptococcus</taxon>
    </lineage>
</organism>
<comment type="catalytic activity">
    <reaction evidence="12">
        <text>D-ribose + ATP = D-ribose 5-phosphate + ADP + H(+)</text>
        <dbReference type="Rhea" id="RHEA:13697"/>
        <dbReference type="ChEBI" id="CHEBI:15378"/>
        <dbReference type="ChEBI" id="CHEBI:30616"/>
        <dbReference type="ChEBI" id="CHEBI:47013"/>
        <dbReference type="ChEBI" id="CHEBI:78346"/>
        <dbReference type="ChEBI" id="CHEBI:456216"/>
        <dbReference type="EC" id="2.7.1.15"/>
    </reaction>
</comment>
<evidence type="ECO:0000256" key="11">
    <source>
        <dbReference type="ARBA" id="ARBA00023277"/>
    </source>
</evidence>
<evidence type="ECO:0000256" key="12">
    <source>
        <dbReference type="HAMAP-Rule" id="MF_01987"/>
    </source>
</evidence>
<feature type="binding site" evidence="12">
    <location>
        <position position="240"/>
    </location>
    <ligand>
        <name>K(+)</name>
        <dbReference type="ChEBI" id="CHEBI:29103"/>
    </ligand>
</feature>
<gene>
    <name evidence="12 13" type="primary">rbsK</name>
    <name evidence="13" type="ORF">A9Y57_01479</name>
</gene>
<comment type="subunit">
    <text evidence="12">Homodimer.</text>
</comment>
<keyword evidence="7 12" id="KW-0418">Kinase</keyword>
<sequence length="303" mass="33239">MTRIVIIGSISMDLVMETSRIAEEGETVFGDRFSMVPGGKGANQAVAVGRLSDSRDKIAMIGCLGQDSFAPILKQNLQDNHLSVECVGTVPSSCGIAQITLYHQDNRIIYCPGANGLVDPNQWQAEWDLLTESDLVILQNEIPHNANLAIAKFCHDHGVKVLYNPAPSRETDLEMISIVDFMTPNHHECMELFPARSLEDILHDYPNKLIVTLGKEGAMYFDGEEVQHISAIIADAVDTTGAGDTFNGAFGFALAKGLEIKEAIRFATLASHISVQKFGAQGGMPTLEEMKGHEKYEENWNFK</sequence>
<dbReference type="EMBL" id="NSGR01000008">
    <property type="protein sequence ID" value="PCH12760.1"/>
    <property type="molecule type" value="Genomic_DNA"/>
</dbReference>
<feature type="binding site" evidence="12">
    <location>
        <begin position="212"/>
        <end position="217"/>
    </location>
    <ligand>
        <name>ATP</name>
        <dbReference type="ChEBI" id="CHEBI:30616"/>
    </ligand>
</feature>
<comment type="caution">
    <text evidence="13">The sequence shown here is derived from an EMBL/GenBank/DDBJ whole genome shotgun (WGS) entry which is preliminary data.</text>
</comment>
<evidence type="ECO:0000313" key="14">
    <source>
        <dbReference type="Proteomes" id="UP000217465"/>
    </source>
</evidence>
<keyword evidence="12" id="KW-0963">Cytoplasm</keyword>
<dbReference type="EC" id="2.7.1.15" evidence="2 12"/>
<dbReference type="PROSITE" id="PS00583">
    <property type="entry name" value="PFKB_KINASES_1"/>
    <property type="match status" value="1"/>
</dbReference>
<evidence type="ECO:0000313" key="13">
    <source>
        <dbReference type="EMBL" id="PCH12760.1"/>
    </source>
</evidence>
<dbReference type="InterPro" id="IPR011877">
    <property type="entry name" value="Ribokinase"/>
</dbReference>
<keyword evidence="11 12" id="KW-0119">Carbohydrate metabolism</keyword>
<comment type="similarity">
    <text evidence="1">Belongs to the carbohydrate kinase pfkB family.</text>
</comment>
<dbReference type="GO" id="GO:0004747">
    <property type="term" value="F:ribokinase activity"/>
    <property type="evidence" value="ECO:0007669"/>
    <property type="project" value="UniProtKB-UniRule"/>
</dbReference>
<accession>A0A0E2URE9</accession>
<keyword evidence="4 12" id="KW-0808">Transferase</keyword>
<dbReference type="Pfam" id="PF00294">
    <property type="entry name" value="PfkB"/>
    <property type="match status" value="1"/>
</dbReference>
<feature type="binding site" evidence="12">
    <location>
        <position position="141"/>
    </location>
    <ligand>
        <name>substrate</name>
    </ligand>
</feature>
<dbReference type="NCBIfam" id="TIGR02152">
    <property type="entry name" value="D_ribokin_bact"/>
    <property type="match status" value="1"/>
</dbReference>
<dbReference type="Proteomes" id="UP000217465">
    <property type="component" value="Unassembled WGS sequence"/>
</dbReference>
<feature type="active site" description="Proton acceptor" evidence="12">
    <location>
        <position position="244"/>
    </location>
</feature>
<feature type="binding site" evidence="12">
    <location>
        <begin position="11"/>
        <end position="13"/>
    </location>
    <ligand>
        <name>substrate</name>
    </ligand>
</feature>
<evidence type="ECO:0000256" key="8">
    <source>
        <dbReference type="ARBA" id="ARBA00022840"/>
    </source>
</evidence>
<feature type="binding site" evidence="12">
    <location>
        <position position="274"/>
    </location>
    <ligand>
        <name>K(+)</name>
        <dbReference type="ChEBI" id="CHEBI:29103"/>
    </ligand>
</feature>
<comment type="caution">
    <text evidence="12">Lacks conserved residue(s) required for the propagation of feature annotation.</text>
</comment>
<dbReference type="STRING" id="936154.STP_1145"/>
<comment type="pathway">
    <text evidence="12">Carbohydrate metabolism; D-ribose degradation; D-ribose 5-phosphate from beta-D-ribopyranose: step 2/2.</text>
</comment>
<dbReference type="HAMAP" id="MF_01987">
    <property type="entry name" value="Ribokinase"/>
    <property type="match status" value="1"/>
</dbReference>
<dbReference type="InterPro" id="IPR029056">
    <property type="entry name" value="Ribokinase-like"/>
</dbReference>
<feature type="binding site" evidence="12">
    <location>
        <position position="244"/>
    </location>
    <ligand>
        <name>substrate</name>
    </ligand>
</feature>
<protein>
    <recommendedName>
        <fullName evidence="3 12">Ribokinase</fullName>
        <shortName evidence="12">RK</shortName>
        <ecNumber evidence="2 12">2.7.1.15</ecNumber>
    </recommendedName>
</protein>
<keyword evidence="9 12" id="KW-0460">Magnesium</keyword>
<comment type="similarity">
    <text evidence="12">Belongs to the carbohydrate kinase PfkB family. Ribokinase subfamily.</text>
</comment>